<dbReference type="Proteomes" id="UP001642484">
    <property type="component" value="Unassembled WGS sequence"/>
</dbReference>
<name>A0ABP0J132_9DINO</name>
<organism evidence="1 2">
    <name type="scientific">Durusdinium trenchii</name>
    <dbReference type="NCBI Taxonomy" id="1381693"/>
    <lineage>
        <taxon>Eukaryota</taxon>
        <taxon>Sar</taxon>
        <taxon>Alveolata</taxon>
        <taxon>Dinophyceae</taxon>
        <taxon>Suessiales</taxon>
        <taxon>Symbiodiniaceae</taxon>
        <taxon>Durusdinium</taxon>
    </lineage>
</organism>
<comment type="caution">
    <text evidence="1">The sequence shown here is derived from an EMBL/GenBank/DDBJ whole genome shotgun (WGS) entry which is preliminary data.</text>
</comment>
<keyword evidence="2" id="KW-1185">Reference proteome</keyword>
<protein>
    <submittedName>
        <fullName evidence="1">Uncharacterized protein</fullName>
    </submittedName>
</protein>
<reference evidence="1 2" key="1">
    <citation type="submission" date="2024-02" db="EMBL/GenBank/DDBJ databases">
        <authorList>
            <person name="Chen Y."/>
            <person name="Shah S."/>
            <person name="Dougan E. K."/>
            <person name="Thang M."/>
            <person name="Chan C."/>
        </authorList>
    </citation>
    <scope>NUCLEOTIDE SEQUENCE [LARGE SCALE GENOMIC DNA]</scope>
</reference>
<sequence length="476" mass="51484">MPQSWTLIIKIRTCAAKAVCFERLRPQCCSFYFAKAMAMMAMAVMLMHFASSQDPGNCSAPGCDDASILQVTARAVCTWKLSALGGNCVRACNPGKCDPTQQRLLTGQALKTVVKSLGRTCNGDPTNSVSKSAPYISKGNNKCRQSALQAAADSRCSASAASGNQRICCCIRKRTSTTSFTTSAFTTFTTAWPSTSTTSTGGDDGDPHISTIWRDHYSLLKPGNYVAWSYSKGSVDMQLLASYSGSGFTTQGLLLLEKNSGRTMELTAQDCAWQQKARGSSWRQLAQTELLSTDGANFDVKEAGKNTNNFLNMESEVMLNVQSEHGPRKVARLLVHCKPDDHMDFKISMFNKNDMEHAGGEIGATPDEKESYLSFFSSKLSVRVKTDDNFQAHGSWVTLGGSKAAETYLNSKMQPTASLLSMTCTEVAEREAETICGKHLQKDGNHPEIFADCVFDICRGAGGEEVAQSAAAFIAA</sequence>
<gene>
    <name evidence="1" type="ORF">CCMP2556_LOCUS9102</name>
</gene>
<accession>A0ABP0J132</accession>
<evidence type="ECO:0000313" key="1">
    <source>
        <dbReference type="EMBL" id="CAK9008054.1"/>
    </source>
</evidence>
<dbReference type="EMBL" id="CAXAMN010004163">
    <property type="protein sequence ID" value="CAK9008054.1"/>
    <property type="molecule type" value="Genomic_DNA"/>
</dbReference>
<evidence type="ECO:0000313" key="2">
    <source>
        <dbReference type="Proteomes" id="UP001642484"/>
    </source>
</evidence>
<proteinExistence type="predicted"/>